<sequence>MESLPDELFLLIFRYLKKFDVICAFNSLNYRFQRIINSYLTHIDVTRVDNVNCKTLRSFYNHVLPSHGHQIQSITFNFERQQRYFEPYIHLFLNLKSLTLKSDKSRQSYCARQLNQFLVKVLSLENLTDLSLQPRKATLKLIANHASKNLSTLSLLLISYCFTLSTVPQIPSITRLSIESDLSCLDLKDVFRIMPNLIELNFTINYDYRHVFSYRTYDDLQIPSSLEKMIFKFGTLDNMARCYYNKDVSGFGNFLNLFKDNLKSLILIGFCRTESVDHEKLQSLIAKFSRLETFQYYLYSSDQPDHCLSNMTILDHRFGHFRQRFQLTLSRYLTPQKLFLCTKFNVLEKEFISH</sequence>
<reference evidence="2" key="1">
    <citation type="submission" date="2021-02" db="EMBL/GenBank/DDBJ databases">
        <authorList>
            <person name="Nowell W R."/>
        </authorList>
    </citation>
    <scope>NUCLEOTIDE SEQUENCE</scope>
</reference>
<accession>A0A813W4J0</accession>
<comment type="caution">
    <text evidence="2">The sequence shown here is derived from an EMBL/GenBank/DDBJ whole genome shotgun (WGS) entry which is preliminary data.</text>
</comment>
<keyword evidence="3" id="KW-1185">Reference proteome</keyword>
<organism evidence="2 3">
    <name type="scientific">Adineta ricciae</name>
    <name type="common">Rotifer</name>
    <dbReference type="NCBI Taxonomy" id="249248"/>
    <lineage>
        <taxon>Eukaryota</taxon>
        <taxon>Metazoa</taxon>
        <taxon>Spiralia</taxon>
        <taxon>Gnathifera</taxon>
        <taxon>Rotifera</taxon>
        <taxon>Eurotatoria</taxon>
        <taxon>Bdelloidea</taxon>
        <taxon>Adinetida</taxon>
        <taxon>Adinetidae</taxon>
        <taxon>Adineta</taxon>
    </lineage>
</organism>
<feature type="non-terminal residue" evidence="2">
    <location>
        <position position="354"/>
    </location>
</feature>
<evidence type="ECO:0000259" key="1">
    <source>
        <dbReference type="PROSITE" id="PS50181"/>
    </source>
</evidence>
<dbReference type="Proteomes" id="UP000663828">
    <property type="component" value="Unassembled WGS sequence"/>
</dbReference>
<dbReference type="InterPro" id="IPR001810">
    <property type="entry name" value="F-box_dom"/>
</dbReference>
<dbReference type="PROSITE" id="PS50181">
    <property type="entry name" value="FBOX"/>
    <property type="match status" value="1"/>
</dbReference>
<evidence type="ECO:0000313" key="3">
    <source>
        <dbReference type="Proteomes" id="UP000663828"/>
    </source>
</evidence>
<name>A0A813W4J0_ADIRI</name>
<feature type="domain" description="F-box" evidence="1">
    <location>
        <begin position="1"/>
        <end position="45"/>
    </location>
</feature>
<dbReference type="AlphaFoldDB" id="A0A813W4J0"/>
<evidence type="ECO:0000313" key="2">
    <source>
        <dbReference type="EMBL" id="CAF0850723.1"/>
    </source>
</evidence>
<protein>
    <recommendedName>
        <fullName evidence="1">F-box domain-containing protein</fullName>
    </recommendedName>
</protein>
<proteinExistence type="predicted"/>
<gene>
    <name evidence="2" type="ORF">XAT740_LOCUS5466</name>
</gene>
<dbReference type="EMBL" id="CAJNOR010000236">
    <property type="protein sequence ID" value="CAF0850723.1"/>
    <property type="molecule type" value="Genomic_DNA"/>
</dbReference>